<evidence type="ECO:0000256" key="2">
    <source>
        <dbReference type="SAM" id="MobiDB-lite"/>
    </source>
</evidence>
<dbReference type="SUPFAM" id="SSF50249">
    <property type="entry name" value="Nucleic acid-binding proteins"/>
    <property type="match status" value="1"/>
</dbReference>
<dbReference type="InterPro" id="IPR029028">
    <property type="entry name" value="Alpha/beta_knot_MTases"/>
</dbReference>
<reference evidence="3 4" key="1">
    <citation type="submission" date="2020-05" db="EMBL/GenBank/DDBJ databases">
        <title>WGS assembly of Panicum virgatum.</title>
        <authorList>
            <person name="Lovell J.T."/>
            <person name="Jenkins J."/>
            <person name="Shu S."/>
            <person name="Juenger T.E."/>
            <person name="Schmutz J."/>
        </authorList>
    </citation>
    <scope>NUCLEOTIDE SEQUENCE [LARGE SCALE GENOMIC DNA]</scope>
    <source>
        <strain evidence="4">cv. AP13</strain>
    </source>
</reference>
<evidence type="ECO:0000313" key="4">
    <source>
        <dbReference type="Proteomes" id="UP000823388"/>
    </source>
</evidence>
<dbReference type="CDD" id="cd18086">
    <property type="entry name" value="HsC9orf114-like"/>
    <property type="match status" value="1"/>
</dbReference>
<dbReference type="EMBL" id="CM029042">
    <property type="protein sequence ID" value="KAG2615153.1"/>
    <property type="molecule type" value="Genomic_DNA"/>
</dbReference>
<dbReference type="Pfam" id="PF02598">
    <property type="entry name" value="Methyltrn_RNA_3"/>
    <property type="match status" value="1"/>
</dbReference>
<dbReference type="SUPFAM" id="SSF75217">
    <property type="entry name" value="alpha/beta knot"/>
    <property type="match status" value="1"/>
</dbReference>
<accession>A0A8T0U225</accession>
<comment type="similarity">
    <text evidence="1">Belongs to the class IV-like SAM-binding methyltransferase superfamily.</text>
</comment>
<feature type="compositionally biased region" description="Low complexity" evidence="2">
    <location>
        <begin position="1"/>
        <end position="11"/>
    </location>
</feature>
<dbReference type="Gene3D" id="3.40.1280.10">
    <property type="match status" value="1"/>
</dbReference>
<sequence>MNTADSVAAAAEKARRKDKKQKRKKCKDAIEDGAATAEEGTPHEKKKQKQRKDGGEWEEKPERLKPTVSIAVAGSIIDNAQSLELATMLAGQIARAATVFRIDEVVVFDSTPALENGGTGDGEESGACFLVRILEYLETPQYLRRRLFPMHKNLKFVGLLPPLDAPHHVRKHEWSEFREGVTLEGDRSKGTLVDVGLSKNVLVEQILEPGKRVTVAMGSNRDLTTACVRKVVPLSTPREEMGSYWGYKVRYASSLSGVFKNSPYKEEYDHIIGTSEHGQIINSSELTLPSFRYHY</sequence>
<dbReference type="InterPro" id="IPR029026">
    <property type="entry name" value="tRNA_m1G_MTases_N"/>
</dbReference>
<feature type="compositionally biased region" description="Basic and acidic residues" evidence="2">
    <location>
        <begin position="51"/>
        <end position="63"/>
    </location>
</feature>
<dbReference type="PANTHER" id="PTHR12150">
    <property type="entry name" value="CLASS IV SAM-BINDING METHYLTRANSFERASE-RELATED"/>
    <property type="match status" value="1"/>
</dbReference>
<dbReference type="PANTHER" id="PTHR12150:SF13">
    <property type="entry name" value="METHYLTRANSFERASE C9ORF114-RELATED"/>
    <property type="match status" value="1"/>
</dbReference>
<evidence type="ECO:0000313" key="3">
    <source>
        <dbReference type="EMBL" id="KAG2615153.1"/>
    </source>
</evidence>
<dbReference type="InterPro" id="IPR012340">
    <property type="entry name" value="NA-bd_OB-fold"/>
</dbReference>
<evidence type="ECO:0000256" key="1">
    <source>
        <dbReference type="ARBA" id="ARBA00009841"/>
    </source>
</evidence>
<dbReference type="InterPro" id="IPR003750">
    <property type="entry name" value="Put_MeTrfase-C9orf114-like"/>
</dbReference>
<gene>
    <name evidence="3" type="ORF">PVAP13_3NG155800</name>
</gene>
<name>A0A8T0U225_PANVG</name>
<dbReference type="Proteomes" id="UP000823388">
    <property type="component" value="Chromosome 3N"/>
</dbReference>
<keyword evidence="4" id="KW-1185">Reference proteome</keyword>
<feature type="compositionally biased region" description="Basic residues" evidence="2">
    <location>
        <begin position="14"/>
        <end position="26"/>
    </location>
</feature>
<protein>
    <submittedName>
        <fullName evidence="3">Uncharacterized protein</fullName>
    </submittedName>
</protein>
<proteinExistence type="inferred from homology"/>
<comment type="caution">
    <text evidence="3">The sequence shown here is derived from an EMBL/GenBank/DDBJ whole genome shotgun (WGS) entry which is preliminary data.</text>
</comment>
<organism evidence="3 4">
    <name type="scientific">Panicum virgatum</name>
    <name type="common">Blackwell switchgrass</name>
    <dbReference type="NCBI Taxonomy" id="38727"/>
    <lineage>
        <taxon>Eukaryota</taxon>
        <taxon>Viridiplantae</taxon>
        <taxon>Streptophyta</taxon>
        <taxon>Embryophyta</taxon>
        <taxon>Tracheophyta</taxon>
        <taxon>Spermatophyta</taxon>
        <taxon>Magnoliopsida</taxon>
        <taxon>Liliopsida</taxon>
        <taxon>Poales</taxon>
        <taxon>Poaceae</taxon>
        <taxon>PACMAD clade</taxon>
        <taxon>Panicoideae</taxon>
        <taxon>Panicodae</taxon>
        <taxon>Paniceae</taxon>
        <taxon>Panicinae</taxon>
        <taxon>Panicum</taxon>
        <taxon>Panicum sect. Hiantes</taxon>
    </lineage>
</organism>
<dbReference type="AlphaFoldDB" id="A0A8T0U225"/>
<feature type="region of interest" description="Disordered" evidence="2">
    <location>
        <begin position="1"/>
        <end position="63"/>
    </location>
</feature>